<proteinExistence type="predicted"/>
<dbReference type="PANTHER" id="PTHR42781:SF4">
    <property type="entry name" value="SPERMIDINE_PUTRESCINE IMPORT ATP-BINDING PROTEIN POTA"/>
    <property type="match status" value="1"/>
</dbReference>
<dbReference type="Gene3D" id="2.40.50.100">
    <property type="match status" value="1"/>
</dbReference>
<keyword evidence="4 6" id="KW-0067">ATP-binding</keyword>
<evidence type="ECO:0000313" key="7">
    <source>
        <dbReference type="Proteomes" id="UP000593846"/>
    </source>
</evidence>
<evidence type="ECO:0000256" key="3">
    <source>
        <dbReference type="ARBA" id="ARBA00022741"/>
    </source>
</evidence>
<evidence type="ECO:0000313" key="6">
    <source>
        <dbReference type="EMBL" id="QOV21889.1"/>
    </source>
</evidence>
<feature type="domain" description="ABC transporter" evidence="5">
    <location>
        <begin position="20"/>
        <end position="251"/>
    </location>
</feature>
<accession>A0A7U3RY20</accession>
<sequence length="402" mass="45411">MFQTLTQNHDLITKFQPLDVELRYVFKFFNQEPVVDGVDLDIKQGEFLTIIGAAGCGKTTILRLIAGLEMADAGKVFIQGRQVTNVPAYRRPVNTVFQSYALFNHMNVWDNVAFGLRLHKKLPKSEIATRVQEALMLVKMADLRSHFPSQLCAAQQQRVALARAIVNRPTVLLLDEPLGALDVKLRQEMQLELSNLHQYLGLTMIMVTQDQQQAMSLSDRIAVMNQGKIEQVGTPQEIYEYPQTPFVADFIGDRNLFTGVITGVDSSSIEIETTTGLKITVDRTEKTPTQLSQSVVVRVRPEKIQLSLYRPSVLTNCFAGRLNQVMYLGNHVSYVVDLQNGVTINVLQPNTFGSLPERDTPIYAWWMKSDCIAIQSLVFRYDQEYVPVQSTLSKEHDGVHNY</sequence>
<dbReference type="EMBL" id="CP063311">
    <property type="protein sequence ID" value="QOV21889.1"/>
    <property type="molecule type" value="Genomic_DNA"/>
</dbReference>
<dbReference type="SUPFAM" id="SSF52540">
    <property type="entry name" value="P-loop containing nucleoside triphosphate hydrolases"/>
    <property type="match status" value="1"/>
</dbReference>
<dbReference type="InterPro" id="IPR003439">
    <property type="entry name" value="ABC_transporter-like_ATP-bd"/>
</dbReference>
<evidence type="ECO:0000256" key="1">
    <source>
        <dbReference type="ARBA" id="ARBA00004417"/>
    </source>
</evidence>
<dbReference type="Proteomes" id="UP000593846">
    <property type="component" value="Chromosome"/>
</dbReference>
<dbReference type="GO" id="GO:0022857">
    <property type="term" value="F:transmembrane transporter activity"/>
    <property type="evidence" value="ECO:0007669"/>
    <property type="project" value="InterPro"/>
</dbReference>
<dbReference type="GO" id="GO:0043190">
    <property type="term" value="C:ATP-binding cassette (ABC) transporter complex"/>
    <property type="evidence" value="ECO:0007669"/>
    <property type="project" value="InterPro"/>
</dbReference>
<dbReference type="FunFam" id="3.40.50.300:FF:000133">
    <property type="entry name" value="Spermidine/putrescine import ATP-binding protein PotA"/>
    <property type="match status" value="1"/>
</dbReference>
<dbReference type="InterPro" id="IPR003593">
    <property type="entry name" value="AAA+_ATPase"/>
</dbReference>
<dbReference type="SMART" id="SM00382">
    <property type="entry name" value="AAA"/>
    <property type="match status" value="1"/>
</dbReference>
<keyword evidence="2" id="KW-0813">Transport</keyword>
<dbReference type="GO" id="GO:0005524">
    <property type="term" value="F:ATP binding"/>
    <property type="evidence" value="ECO:0007669"/>
    <property type="project" value="UniProtKB-KW"/>
</dbReference>
<keyword evidence="7" id="KW-1185">Reference proteome</keyword>
<dbReference type="InterPro" id="IPR027417">
    <property type="entry name" value="P-loop_NTPase"/>
</dbReference>
<organism evidence="6 7">
    <name type="scientific">Anabaenopsis elenkinii CCIBt3563</name>
    <dbReference type="NCBI Taxonomy" id="2779889"/>
    <lineage>
        <taxon>Bacteria</taxon>
        <taxon>Bacillati</taxon>
        <taxon>Cyanobacteriota</taxon>
        <taxon>Cyanophyceae</taxon>
        <taxon>Nostocales</taxon>
        <taxon>Nodulariaceae</taxon>
        <taxon>Anabaenopsis</taxon>
    </lineage>
</organism>
<dbReference type="SUPFAM" id="SSF50331">
    <property type="entry name" value="MOP-like"/>
    <property type="match status" value="1"/>
</dbReference>
<protein>
    <submittedName>
        <fullName evidence="6">ABC transporter ATP-binding protein</fullName>
    </submittedName>
</protein>
<reference evidence="7" key="1">
    <citation type="submission" date="2020-10" db="EMBL/GenBank/DDBJ databases">
        <title>Genome-based taxonomic classification of the species Anabaenopsis elenkinii.</title>
        <authorList>
            <person name="Delbaje E."/>
            <person name="Andreote A.P.D."/>
            <person name="Pellegrinetti T.A."/>
            <person name="Cruz R.B."/>
            <person name="Branco L.H.Z."/>
            <person name="Fiore M.F."/>
        </authorList>
    </citation>
    <scope>NUCLEOTIDE SEQUENCE [LARGE SCALE GENOMIC DNA]</scope>
    <source>
        <strain evidence="7">CCIBt3563</strain>
    </source>
</reference>
<dbReference type="AlphaFoldDB" id="A0A7U3RY20"/>
<dbReference type="Pfam" id="PF08402">
    <property type="entry name" value="TOBE_2"/>
    <property type="match status" value="1"/>
</dbReference>
<dbReference type="PANTHER" id="PTHR42781">
    <property type="entry name" value="SPERMIDINE/PUTRESCINE IMPORT ATP-BINDING PROTEIN POTA"/>
    <property type="match status" value="1"/>
</dbReference>
<dbReference type="InterPro" id="IPR008995">
    <property type="entry name" value="Mo/tungstate-bd_C_term_dom"/>
</dbReference>
<dbReference type="RefSeq" id="WP_200987531.1">
    <property type="nucleotide sequence ID" value="NZ_CP063311.1"/>
</dbReference>
<name>A0A7U3RY20_9CYAN</name>
<dbReference type="PROSITE" id="PS50893">
    <property type="entry name" value="ABC_TRANSPORTER_2"/>
    <property type="match status" value="1"/>
</dbReference>
<dbReference type="GO" id="GO:0016887">
    <property type="term" value="F:ATP hydrolysis activity"/>
    <property type="evidence" value="ECO:0007669"/>
    <property type="project" value="InterPro"/>
</dbReference>
<dbReference type="InterPro" id="IPR013611">
    <property type="entry name" value="Transp-assoc_OB_typ2"/>
</dbReference>
<evidence type="ECO:0000256" key="4">
    <source>
        <dbReference type="ARBA" id="ARBA00022840"/>
    </source>
</evidence>
<dbReference type="KEGG" id="aee:IM676_14365"/>
<dbReference type="InterPro" id="IPR050093">
    <property type="entry name" value="ABC_SmlMolc_Importer"/>
</dbReference>
<evidence type="ECO:0000259" key="5">
    <source>
        <dbReference type="PROSITE" id="PS50893"/>
    </source>
</evidence>
<keyword evidence="3" id="KW-0547">Nucleotide-binding</keyword>
<dbReference type="Gene3D" id="3.40.50.300">
    <property type="entry name" value="P-loop containing nucleotide triphosphate hydrolases"/>
    <property type="match status" value="1"/>
</dbReference>
<comment type="subcellular location">
    <subcellularLocation>
        <location evidence="1">Cell inner membrane</location>
        <topology evidence="1">Peripheral membrane protein</topology>
    </subcellularLocation>
</comment>
<gene>
    <name evidence="6" type="ORF">IM676_14365</name>
</gene>
<dbReference type="Pfam" id="PF00005">
    <property type="entry name" value="ABC_tran"/>
    <property type="match status" value="1"/>
</dbReference>
<evidence type="ECO:0000256" key="2">
    <source>
        <dbReference type="ARBA" id="ARBA00022448"/>
    </source>
</evidence>